<dbReference type="Gene3D" id="2.30.110.10">
    <property type="entry name" value="Electron Transport, Fmn-binding Protein, Chain A"/>
    <property type="match status" value="1"/>
</dbReference>
<proteinExistence type="predicted"/>
<dbReference type="KEGG" id="dru:Desru_0032"/>
<dbReference type="STRING" id="696281.Desru_0032"/>
<dbReference type="EMBL" id="CP002780">
    <property type="protein sequence ID" value="AEG58338.1"/>
    <property type="molecule type" value="Genomic_DNA"/>
</dbReference>
<dbReference type="Proteomes" id="UP000009234">
    <property type="component" value="Chromosome"/>
</dbReference>
<dbReference type="InterPro" id="IPR011576">
    <property type="entry name" value="Pyridox_Oxase_N"/>
</dbReference>
<protein>
    <submittedName>
        <fullName evidence="2">Pyridoxamine 5'-phosphate oxidase-related, FMN-binding protein</fullName>
    </submittedName>
</protein>
<dbReference type="AlphaFoldDB" id="F6DL29"/>
<dbReference type="HOGENOM" id="CLU_137964_2_0_9"/>
<keyword evidence="3" id="KW-1185">Reference proteome</keyword>
<dbReference type="InterPro" id="IPR012349">
    <property type="entry name" value="Split_barrel_FMN-bd"/>
</dbReference>
<feature type="domain" description="Pyridoxamine 5'-phosphate oxidase N-terminal" evidence="1">
    <location>
        <begin position="16"/>
        <end position="118"/>
    </location>
</feature>
<sequence>MANSVWQQVLGILNDSSIVGYLATVDDGKPRVRPFGFMFEENGRLYFCTSSIKDVYKQITKVPYIEYSKTTKEMVWTRVSGEIKFDDDITKKERLFEQIPELKIPFQTPDNPSFKVFYLEHGSAILDDFTQERRTCEF</sequence>
<evidence type="ECO:0000259" key="1">
    <source>
        <dbReference type="Pfam" id="PF01243"/>
    </source>
</evidence>
<gene>
    <name evidence="2" type="ordered locus">Desru_0032</name>
</gene>
<name>F6DL29_DESRL</name>
<dbReference type="RefSeq" id="WP_013840120.1">
    <property type="nucleotide sequence ID" value="NC_015589.1"/>
</dbReference>
<evidence type="ECO:0000313" key="2">
    <source>
        <dbReference type="EMBL" id="AEG58338.1"/>
    </source>
</evidence>
<dbReference type="SUPFAM" id="SSF50475">
    <property type="entry name" value="FMN-binding split barrel"/>
    <property type="match status" value="1"/>
</dbReference>
<accession>F6DL29</accession>
<reference evidence="3" key="1">
    <citation type="submission" date="2011-05" db="EMBL/GenBank/DDBJ databases">
        <title>Complete sequence of Desulfotomaculum ruminis DSM 2154.</title>
        <authorList>
            <person name="Lucas S."/>
            <person name="Copeland A."/>
            <person name="Lapidus A."/>
            <person name="Cheng J.-F."/>
            <person name="Goodwin L."/>
            <person name="Pitluck S."/>
            <person name="Lu M."/>
            <person name="Detter J.C."/>
            <person name="Han C."/>
            <person name="Tapia R."/>
            <person name="Land M."/>
            <person name="Hauser L."/>
            <person name="Kyrpides N."/>
            <person name="Ivanova N."/>
            <person name="Mikhailova N."/>
            <person name="Pagani I."/>
            <person name="Stams A.J.M."/>
            <person name="Plugge C.M."/>
            <person name="Muyzer G."/>
            <person name="Kuever J."/>
            <person name="Parshina S.N."/>
            <person name="Ivanova A.E."/>
            <person name="Nazina T.N."/>
            <person name="Brambilla E."/>
            <person name="Spring S."/>
            <person name="Klenk H.-P."/>
            <person name="Woyke T."/>
        </authorList>
    </citation>
    <scope>NUCLEOTIDE SEQUENCE [LARGE SCALE GENOMIC DNA]</scope>
    <source>
        <strain evidence="3">ATCC 23193 / DSM 2154 / NCIB 8452 / DL</strain>
    </source>
</reference>
<reference evidence="2 3" key="2">
    <citation type="journal article" date="2012" name="Stand. Genomic Sci.">
        <title>Complete genome sequence of the sulfate-reducing firmicute Desulfotomaculum ruminis type strain (DL(T)).</title>
        <authorList>
            <person name="Spring S."/>
            <person name="Visser M."/>
            <person name="Lu M."/>
            <person name="Copeland A."/>
            <person name="Lapidus A."/>
            <person name="Lucas S."/>
            <person name="Cheng J.F."/>
            <person name="Han C."/>
            <person name="Tapia R."/>
            <person name="Goodwin L.A."/>
            <person name="Pitluck S."/>
            <person name="Ivanova N."/>
            <person name="Land M."/>
            <person name="Hauser L."/>
            <person name="Larimer F."/>
            <person name="Rohde M."/>
            <person name="Goker M."/>
            <person name="Detter J.C."/>
            <person name="Kyrpides N.C."/>
            <person name="Woyke T."/>
            <person name="Schaap P.J."/>
            <person name="Plugge C.M."/>
            <person name="Muyzer G."/>
            <person name="Kuever J."/>
            <person name="Pereira I.A."/>
            <person name="Parshina S.N."/>
            <person name="Bernier-Latmani R."/>
            <person name="Stams A.J."/>
            <person name="Klenk H.P."/>
        </authorList>
    </citation>
    <scope>NUCLEOTIDE SEQUENCE [LARGE SCALE GENOMIC DNA]</scope>
    <source>
        <strain evidence="3">ATCC 23193 / DSM 2154 / NCIB 8452 / DL</strain>
    </source>
</reference>
<dbReference type="Pfam" id="PF01243">
    <property type="entry name" value="PNPOx_N"/>
    <property type="match status" value="1"/>
</dbReference>
<organism evidence="2 3">
    <name type="scientific">Desulforamulus ruminis (strain ATCC 23193 / DSM 2154 / NCIMB 8452 / DL)</name>
    <name type="common">Desulfotomaculum ruminis</name>
    <dbReference type="NCBI Taxonomy" id="696281"/>
    <lineage>
        <taxon>Bacteria</taxon>
        <taxon>Bacillati</taxon>
        <taxon>Bacillota</taxon>
        <taxon>Clostridia</taxon>
        <taxon>Eubacteriales</taxon>
        <taxon>Peptococcaceae</taxon>
        <taxon>Desulforamulus</taxon>
    </lineage>
</organism>
<dbReference type="eggNOG" id="COG5015">
    <property type="taxonomic scope" value="Bacteria"/>
</dbReference>
<evidence type="ECO:0000313" key="3">
    <source>
        <dbReference type="Proteomes" id="UP000009234"/>
    </source>
</evidence>
<dbReference type="OrthoDB" id="9792542at2"/>